<feature type="compositionally biased region" description="Polar residues" evidence="1">
    <location>
        <begin position="41"/>
        <end position="50"/>
    </location>
</feature>
<organism evidence="2 3">
    <name type="scientific">Streptomyces sulfonofaciens</name>
    <dbReference type="NCBI Taxonomy" id="68272"/>
    <lineage>
        <taxon>Bacteria</taxon>
        <taxon>Bacillati</taxon>
        <taxon>Actinomycetota</taxon>
        <taxon>Actinomycetes</taxon>
        <taxon>Kitasatosporales</taxon>
        <taxon>Streptomycetaceae</taxon>
        <taxon>Streptomyces</taxon>
    </lineage>
</organism>
<accession>A0A919FY88</accession>
<gene>
    <name evidence="2" type="ORF">GCM10018793_16410</name>
</gene>
<reference evidence="2" key="2">
    <citation type="submission" date="2020-09" db="EMBL/GenBank/DDBJ databases">
        <authorList>
            <person name="Sun Q."/>
            <person name="Ohkuma M."/>
        </authorList>
    </citation>
    <scope>NUCLEOTIDE SEQUENCE</scope>
    <source>
        <strain evidence="2">JCM 5069</strain>
    </source>
</reference>
<evidence type="ECO:0000256" key="1">
    <source>
        <dbReference type="SAM" id="MobiDB-lite"/>
    </source>
</evidence>
<dbReference type="AlphaFoldDB" id="A0A919FY88"/>
<dbReference type="EMBL" id="BNCD01000003">
    <property type="protein sequence ID" value="GHH74663.1"/>
    <property type="molecule type" value="Genomic_DNA"/>
</dbReference>
<reference evidence="2" key="1">
    <citation type="journal article" date="2014" name="Int. J. Syst. Evol. Microbiol.">
        <title>Complete genome sequence of Corynebacterium casei LMG S-19264T (=DSM 44701T), isolated from a smear-ripened cheese.</title>
        <authorList>
            <consortium name="US DOE Joint Genome Institute (JGI-PGF)"/>
            <person name="Walter F."/>
            <person name="Albersmeier A."/>
            <person name="Kalinowski J."/>
            <person name="Ruckert C."/>
        </authorList>
    </citation>
    <scope>NUCLEOTIDE SEQUENCE</scope>
    <source>
        <strain evidence="2">JCM 5069</strain>
    </source>
</reference>
<name>A0A919FY88_9ACTN</name>
<feature type="compositionally biased region" description="Basic residues" evidence="1">
    <location>
        <begin position="107"/>
        <end position="116"/>
    </location>
</feature>
<comment type="caution">
    <text evidence="2">The sequence shown here is derived from an EMBL/GenBank/DDBJ whole genome shotgun (WGS) entry which is preliminary data.</text>
</comment>
<evidence type="ECO:0000313" key="3">
    <source>
        <dbReference type="Proteomes" id="UP000603708"/>
    </source>
</evidence>
<dbReference type="Proteomes" id="UP000603708">
    <property type="component" value="Unassembled WGS sequence"/>
</dbReference>
<keyword evidence="3" id="KW-1185">Reference proteome</keyword>
<feature type="region of interest" description="Disordered" evidence="1">
    <location>
        <begin position="33"/>
        <end position="116"/>
    </location>
</feature>
<sequence length="116" mass="12584">MASGPWPRYVEVPALISELRECVALMVAESAPRVPALPSASERSAATGTLTEARPRRGLDAGESLQSSADQARSPAVILREVPALHTRRHERKGLLPPSRSATSPVRRSRAGRRQR</sequence>
<protein>
    <submittedName>
        <fullName evidence="2">Uncharacterized protein</fullName>
    </submittedName>
</protein>
<proteinExistence type="predicted"/>
<evidence type="ECO:0000313" key="2">
    <source>
        <dbReference type="EMBL" id="GHH74663.1"/>
    </source>
</evidence>